<comment type="caution">
    <text evidence="1">The sequence shown here is derived from an EMBL/GenBank/DDBJ whole genome shotgun (WGS) entry which is preliminary data.</text>
</comment>
<proteinExistence type="predicted"/>
<organism evidence="1 2">
    <name type="scientific">Amblyomma americanum</name>
    <name type="common">Lone star tick</name>
    <dbReference type="NCBI Taxonomy" id="6943"/>
    <lineage>
        <taxon>Eukaryota</taxon>
        <taxon>Metazoa</taxon>
        <taxon>Ecdysozoa</taxon>
        <taxon>Arthropoda</taxon>
        <taxon>Chelicerata</taxon>
        <taxon>Arachnida</taxon>
        <taxon>Acari</taxon>
        <taxon>Parasitiformes</taxon>
        <taxon>Ixodida</taxon>
        <taxon>Ixodoidea</taxon>
        <taxon>Ixodidae</taxon>
        <taxon>Amblyomminae</taxon>
        <taxon>Amblyomma</taxon>
    </lineage>
</organism>
<sequence>MYTLANGTVTINATLLVTPYSADLGPCPYGRCRPEYSECNTATSTCQCRKGYVLRLYGSDWICEKEERTLRKKKAARHPCLADKPFGRGVCACALRPSSGCRIRHSCAVQALGLLSLCRSEPAPSSLNFFFAKRDSASSYAQIIAPATKVHVHQSCAVNGPCSTSSHIGLRTRST</sequence>
<reference evidence="1 2" key="1">
    <citation type="journal article" date="2023" name="Arcadia Sci">
        <title>De novo assembly of a long-read Amblyomma americanum tick genome.</title>
        <authorList>
            <person name="Chou S."/>
            <person name="Poskanzer K.E."/>
            <person name="Rollins M."/>
            <person name="Thuy-Boun P.S."/>
        </authorList>
    </citation>
    <scope>NUCLEOTIDE SEQUENCE [LARGE SCALE GENOMIC DNA]</scope>
    <source>
        <strain evidence="1">F_SG_1</strain>
        <tissue evidence="1">Salivary glands</tissue>
    </source>
</reference>
<evidence type="ECO:0000313" key="2">
    <source>
        <dbReference type="Proteomes" id="UP001321473"/>
    </source>
</evidence>
<dbReference type="EMBL" id="JARKHS020001157">
    <property type="protein sequence ID" value="KAK8788093.1"/>
    <property type="molecule type" value="Genomic_DNA"/>
</dbReference>
<dbReference type="Proteomes" id="UP001321473">
    <property type="component" value="Unassembled WGS sequence"/>
</dbReference>
<keyword evidence="2" id="KW-1185">Reference proteome</keyword>
<protein>
    <submittedName>
        <fullName evidence="1">Uncharacterized protein</fullName>
    </submittedName>
</protein>
<gene>
    <name evidence="1" type="ORF">V5799_022131</name>
</gene>
<dbReference type="AlphaFoldDB" id="A0AAQ4FMW2"/>
<accession>A0AAQ4FMW2</accession>
<name>A0AAQ4FMW2_AMBAM</name>
<evidence type="ECO:0000313" key="1">
    <source>
        <dbReference type="EMBL" id="KAK8788093.1"/>
    </source>
</evidence>